<dbReference type="Proteomes" id="UP000199544">
    <property type="component" value="Unassembled WGS sequence"/>
</dbReference>
<gene>
    <name evidence="1" type="ORF">SAMN04488137_2810</name>
</gene>
<evidence type="ECO:0000313" key="1">
    <source>
        <dbReference type="EMBL" id="SDM96343.1"/>
    </source>
</evidence>
<dbReference type="SUPFAM" id="SSF53474">
    <property type="entry name" value="alpha/beta-Hydrolases"/>
    <property type="match status" value="1"/>
</dbReference>
<proteinExistence type="predicted"/>
<dbReference type="InterPro" id="IPR029058">
    <property type="entry name" value="AB_hydrolase_fold"/>
</dbReference>
<accession>A0A1G9XJ87</accession>
<dbReference type="Gene3D" id="3.40.50.1820">
    <property type="entry name" value="alpha/beta hydrolase"/>
    <property type="match status" value="1"/>
</dbReference>
<dbReference type="AlphaFoldDB" id="A0A1G9XJ87"/>
<keyword evidence="2" id="KW-1185">Reference proteome</keyword>
<dbReference type="EMBL" id="FNHW01000001">
    <property type="protein sequence ID" value="SDM96343.1"/>
    <property type="molecule type" value="Genomic_DNA"/>
</dbReference>
<sequence length="293" mass="33663">MMSIKLSVLILHGIGNQDETYADDFMKALRSHFAKNIASLHPAPGSQVEMVPVYWGGVFNEREDELWAKVNKENTLNYAFLRQFVIRFFGDAIAYQPSPVSFPHLNPNYEKVHEAVASGMNKLREKTGDLSPLTVVSHSLGTVIASNYFYDLQYLQEKVPEAIKQLKSDTPLENGETLANFYTLGTPMPLWTLRYNDFDKPIEVPSPQLKKHFPHLDGEWLNYYDQDDVIAFPLKSLNEVYNRLVKKDIEVSSGNIFTSWSPFSHIFYFKTDKIIKEIARSLSEQWKMVNNVS</sequence>
<evidence type="ECO:0000313" key="2">
    <source>
        <dbReference type="Proteomes" id="UP000199544"/>
    </source>
</evidence>
<evidence type="ECO:0008006" key="3">
    <source>
        <dbReference type="Google" id="ProtNLM"/>
    </source>
</evidence>
<name>A0A1G9XJ87_9BACL</name>
<dbReference type="STRING" id="459525.SAMN04488137_2810"/>
<protein>
    <recommendedName>
        <fullName evidence="3">Chemotaxis protein</fullName>
    </recommendedName>
</protein>
<reference evidence="2" key="1">
    <citation type="submission" date="2016-10" db="EMBL/GenBank/DDBJ databases">
        <authorList>
            <person name="Varghese N."/>
            <person name="Submissions S."/>
        </authorList>
    </citation>
    <scope>NUCLEOTIDE SEQUENCE [LARGE SCALE GENOMIC DNA]</scope>
    <source>
        <strain evidence="2">CGMCC 1.6854</strain>
    </source>
</reference>
<organism evidence="1 2">
    <name type="scientific">Fictibacillus solisalsi</name>
    <dbReference type="NCBI Taxonomy" id="459525"/>
    <lineage>
        <taxon>Bacteria</taxon>
        <taxon>Bacillati</taxon>
        <taxon>Bacillota</taxon>
        <taxon>Bacilli</taxon>
        <taxon>Bacillales</taxon>
        <taxon>Fictibacillaceae</taxon>
        <taxon>Fictibacillus</taxon>
    </lineage>
</organism>